<dbReference type="Pfam" id="PF02809">
    <property type="entry name" value="UIM"/>
    <property type="match status" value="1"/>
</dbReference>
<evidence type="ECO:0000256" key="7">
    <source>
        <dbReference type="ARBA" id="ARBA00023204"/>
    </source>
</evidence>
<evidence type="ECO:0000256" key="1">
    <source>
        <dbReference type="ARBA" id="ARBA00004123"/>
    </source>
</evidence>
<keyword evidence="8" id="KW-0539">Nucleus</keyword>
<feature type="binding site" evidence="10">
    <location>
        <position position="583"/>
    </location>
    <ligand>
        <name>substrate</name>
    </ligand>
</feature>
<evidence type="ECO:0000256" key="4">
    <source>
        <dbReference type="ARBA" id="ARBA00022763"/>
    </source>
</evidence>
<evidence type="ECO:0000256" key="8">
    <source>
        <dbReference type="ARBA" id="ARBA00023242"/>
    </source>
</evidence>
<dbReference type="PANTHER" id="PTHR12415:SF0">
    <property type="entry name" value="TYROSYL-DNA PHOSPHODIESTERASE 1"/>
    <property type="match status" value="1"/>
</dbReference>
<comment type="caution">
    <text evidence="12">The sequence shown here is derived from an EMBL/GenBank/DDBJ whole genome shotgun (WGS) entry which is preliminary data.</text>
</comment>
<keyword evidence="4" id="KW-0227">DNA damage</keyword>
<feature type="compositionally biased region" description="Low complexity" evidence="11">
    <location>
        <begin position="231"/>
        <end position="249"/>
    </location>
</feature>
<protein>
    <submittedName>
        <fullName evidence="12">Uncharacterized protein</fullName>
    </submittedName>
</protein>
<evidence type="ECO:0000313" key="13">
    <source>
        <dbReference type="Proteomes" id="UP000807716"/>
    </source>
</evidence>
<dbReference type="PANTHER" id="PTHR12415">
    <property type="entry name" value="TYROSYL-DNA PHOSPHODIESTERASE 1"/>
    <property type="match status" value="1"/>
</dbReference>
<evidence type="ECO:0000256" key="10">
    <source>
        <dbReference type="PIRSR" id="PIRSR610347-2"/>
    </source>
</evidence>
<proteinExistence type="inferred from homology"/>
<keyword evidence="3" id="KW-0540">Nuclease</keyword>
<dbReference type="SUPFAM" id="SSF56024">
    <property type="entry name" value="Phospholipase D/nuclease"/>
    <property type="match status" value="2"/>
</dbReference>
<dbReference type="Proteomes" id="UP000807716">
    <property type="component" value="Unassembled WGS sequence"/>
</dbReference>
<keyword evidence="7" id="KW-0234">DNA repair</keyword>
<comment type="similarity">
    <text evidence="2">Belongs to the tyrosyl-DNA phosphodiesterase family.</text>
</comment>
<evidence type="ECO:0000313" key="12">
    <source>
        <dbReference type="EMBL" id="KAG0270444.1"/>
    </source>
</evidence>
<dbReference type="GO" id="GO:0005634">
    <property type="term" value="C:nucleus"/>
    <property type="evidence" value="ECO:0007669"/>
    <property type="project" value="InterPro"/>
</dbReference>
<dbReference type="EMBL" id="JAAAJB010000005">
    <property type="protein sequence ID" value="KAG0270444.1"/>
    <property type="molecule type" value="Genomic_DNA"/>
</dbReference>
<dbReference type="InterPro" id="IPR003903">
    <property type="entry name" value="UIM_dom"/>
</dbReference>
<feature type="active site" description="Proton donor/acceptor" evidence="9">
    <location>
        <position position="581"/>
    </location>
</feature>
<sequence length="711" mass="79430">MSQENDADLQEAIRLSLLEVNNHEADNSHQPLPDAPLPGQPRRREPPPFFIDILSDDDDYENTDNDRYDIHPDDVSRTSHRPDDDLPMVTTGHGGAPDRVGYGYWPVEDDVGGDQDDEESDEDDDFKRAIALSLQEARLSASSQDPEPSSTKKRQRSSSPTTPNRAAAAAAARNGSSSTGGGRQPDTLAALLGQDRAEMERQRQERLRRREASELQGRPPATRTEKRARLSSPPVGGALPPSLSSSSSSSPPPPSKRAQARAPAPSTQAQARAPAPVPVAMAEPAQPLKAPAHSSYGPRLSAVPFDYPIKYVKATFMNTHIVGTVKEKTQVSLEDLIDKQHLQRAVLTSYTSDPLWLVNYLPTDKEKKVVLVVHWRRDKGEEISEDWGSIVNTLYVQDFPMRASRVQRPEELGEFGSTLHNFMQAMTLPDKVLATIRGVNFSSAKVHLIPSINGSFLRDGQYRYGSARLSQVLRNNTVRRHWDMEYQTGSLGKMTPKFMNEFYDACQGLPVVPRSRYEPERYRSPMKIVYPTEETIQEGVYGEYAGRNMVCSLYSWNSPTFPRKTMHTYVCRGSLKGYMMHTKLVLARASNRSPSAPDVVPKRPTKDKMSNPIPTGPVVQEEPIPENLPTWEGWFLVGSHNFTESAWGTVVKRASGLHISVRNYELSVLCPVETAREFVDAEGLFGAMPVPYERPPRPYAPRDIPWVMDKH</sequence>
<dbReference type="OrthoDB" id="47785at2759"/>
<dbReference type="Pfam" id="PF06087">
    <property type="entry name" value="Tyr-DNA_phospho"/>
    <property type="match status" value="2"/>
</dbReference>
<feature type="compositionally biased region" description="Basic and acidic residues" evidence="11">
    <location>
        <begin position="64"/>
        <end position="84"/>
    </location>
</feature>
<feature type="compositionally biased region" description="Acidic residues" evidence="11">
    <location>
        <begin position="54"/>
        <end position="63"/>
    </location>
</feature>
<feature type="compositionally biased region" description="Basic and acidic residues" evidence="11">
    <location>
        <begin position="195"/>
        <end position="213"/>
    </location>
</feature>
<feature type="region of interest" description="Disordered" evidence="11">
    <location>
        <begin position="18"/>
        <end position="277"/>
    </location>
</feature>
<evidence type="ECO:0000256" key="2">
    <source>
        <dbReference type="ARBA" id="ARBA00010205"/>
    </source>
</evidence>
<dbReference type="Gene3D" id="3.30.870.10">
    <property type="entry name" value="Endonuclease Chain A"/>
    <property type="match status" value="3"/>
</dbReference>
<evidence type="ECO:0000256" key="5">
    <source>
        <dbReference type="ARBA" id="ARBA00022801"/>
    </source>
</evidence>
<feature type="region of interest" description="Disordered" evidence="11">
    <location>
        <begin position="591"/>
        <end position="622"/>
    </location>
</feature>
<keyword evidence="13" id="KW-1185">Reference proteome</keyword>
<dbReference type="GO" id="GO:0008081">
    <property type="term" value="F:phosphoric diester hydrolase activity"/>
    <property type="evidence" value="ECO:0007669"/>
    <property type="project" value="InterPro"/>
</dbReference>
<comment type="subcellular location">
    <subcellularLocation>
        <location evidence="1">Nucleus</location>
    </subcellularLocation>
</comment>
<feature type="compositionally biased region" description="Basic and acidic residues" evidence="11">
    <location>
        <begin position="600"/>
        <end position="609"/>
    </location>
</feature>
<dbReference type="Gene3D" id="6.10.140.100">
    <property type="match status" value="1"/>
</dbReference>
<dbReference type="InterPro" id="IPR010347">
    <property type="entry name" value="Tdp1"/>
</dbReference>
<feature type="compositionally biased region" description="Low complexity" evidence="11">
    <location>
        <begin position="157"/>
        <end position="177"/>
    </location>
</feature>
<feature type="compositionally biased region" description="Low complexity" evidence="11">
    <location>
        <begin position="256"/>
        <end position="277"/>
    </location>
</feature>
<evidence type="ECO:0000256" key="11">
    <source>
        <dbReference type="SAM" id="MobiDB-lite"/>
    </source>
</evidence>
<dbReference type="GO" id="GO:0006281">
    <property type="term" value="P:DNA repair"/>
    <property type="evidence" value="ECO:0007669"/>
    <property type="project" value="InterPro"/>
</dbReference>
<reference evidence="12" key="1">
    <citation type="journal article" date="2020" name="Fungal Divers.">
        <title>Resolving the Mortierellaceae phylogeny through synthesis of multi-gene phylogenetics and phylogenomics.</title>
        <authorList>
            <person name="Vandepol N."/>
            <person name="Liber J."/>
            <person name="Desiro A."/>
            <person name="Na H."/>
            <person name="Kennedy M."/>
            <person name="Barry K."/>
            <person name="Grigoriev I.V."/>
            <person name="Miller A.N."/>
            <person name="O'Donnell K."/>
            <person name="Stajich J.E."/>
            <person name="Bonito G."/>
        </authorList>
    </citation>
    <scope>NUCLEOTIDE SEQUENCE</scope>
    <source>
        <strain evidence="12">BC1065</strain>
    </source>
</reference>
<gene>
    <name evidence="12" type="ORF">DFQ27_006656</name>
</gene>
<keyword evidence="5" id="KW-0378">Hydrolase</keyword>
<keyword evidence="6" id="KW-0269">Exonuclease</keyword>
<evidence type="ECO:0000256" key="6">
    <source>
        <dbReference type="ARBA" id="ARBA00022839"/>
    </source>
</evidence>
<dbReference type="SMART" id="SM00726">
    <property type="entry name" value="UIM"/>
    <property type="match status" value="2"/>
</dbReference>
<accession>A0A9P6QJ99</accession>
<organism evidence="12 13">
    <name type="scientific">Actinomortierella ambigua</name>
    <dbReference type="NCBI Taxonomy" id="1343610"/>
    <lineage>
        <taxon>Eukaryota</taxon>
        <taxon>Fungi</taxon>
        <taxon>Fungi incertae sedis</taxon>
        <taxon>Mucoromycota</taxon>
        <taxon>Mortierellomycotina</taxon>
        <taxon>Mortierellomycetes</taxon>
        <taxon>Mortierellales</taxon>
        <taxon>Mortierellaceae</taxon>
        <taxon>Actinomortierella</taxon>
    </lineage>
</organism>
<feature type="compositionally biased region" description="Polar residues" evidence="11">
    <location>
        <begin position="140"/>
        <end position="149"/>
    </location>
</feature>
<name>A0A9P6QJ99_9FUNG</name>
<dbReference type="PROSITE" id="PS50330">
    <property type="entry name" value="UIM"/>
    <property type="match status" value="2"/>
</dbReference>
<dbReference type="Pfam" id="PF23625">
    <property type="entry name" value="UIM_2"/>
    <property type="match status" value="1"/>
</dbReference>
<evidence type="ECO:0000256" key="9">
    <source>
        <dbReference type="PIRSR" id="PIRSR610347-1"/>
    </source>
</evidence>
<evidence type="ECO:0000256" key="3">
    <source>
        <dbReference type="ARBA" id="ARBA00022722"/>
    </source>
</evidence>
<feature type="compositionally biased region" description="Acidic residues" evidence="11">
    <location>
        <begin position="107"/>
        <end position="124"/>
    </location>
</feature>
<dbReference type="AlphaFoldDB" id="A0A9P6QJ99"/>